<dbReference type="InterPro" id="IPR000794">
    <property type="entry name" value="Beta-ketoacyl_synthase"/>
</dbReference>
<comment type="function">
    <text evidence="10">Proposed to synthesize NOD factor fatty acyl chain. Involved in the synthesis of a highly unsaturated fatty acid moiety, which forms part of a lipo-oligosaccharide that is responsible for host specificity.</text>
</comment>
<dbReference type="OrthoDB" id="9808669at2"/>
<comment type="subcellular location">
    <subcellularLocation>
        <location evidence="1">Cell inner membrane</location>
    </subcellularLocation>
</comment>
<dbReference type="Pfam" id="PF02801">
    <property type="entry name" value="Ketoacyl-synt_C"/>
    <property type="match status" value="1"/>
</dbReference>
<dbReference type="GO" id="GO:0004315">
    <property type="term" value="F:3-oxoacyl-[acyl-carrier-protein] synthase activity"/>
    <property type="evidence" value="ECO:0007669"/>
    <property type="project" value="InterPro"/>
</dbReference>
<dbReference type="InterPro" id="IPR020841">
    <property type="entry name" value="PKS_Beta-ketoAc_synthase_dom"/>
</dbReference>
<evidence type="ECO:0000256" key="1">
    <source>
        <dbReference type="ARBA" id="ARBA00004533"/>
    </source>
</evidence>
<dbReference type="InterPro" id="IPR016039">
    <property type="entry name" value="Thiolase-like"/>
</dbReference>
<dbReference type="AlphaFoldDB" id="A0A4Q0SYX4"/>
<dbReference type="EMBL" id="RDSM01000004">
    <property type="protein sequence ID" value="RXH54411.1"/>
    <property type="molecule type" value="Genomic_DNA"/>
</dbReference>
<evidence type="ECO:0000256" key="12">
    <source>
        <dbReference type="ARBA" id="ARBA00041756"/>
    </source>
</evidence>
<dbReference type="PROSITE" id="PS52004">
    <property type="entry name" value="KS3_2"/>
    <property type="match status" value="1"/>
</dbReference>
<evidence type="ECO:0000313" key="15">
    <source>
        <dbReference type="EMBL" id="RXH54411.1"/>
    </source>
</evidence>
<dbReference type="Proteomes" id="UP000289437">
    <property type="component" value="Unassembled WGS sequence"/>
</dbReference>
<protein>
    <recommendedName>
        <fullName evidence="11">Nodulation protein E</fullName>
    </recommendedName>
    <alternativeName>
        <fullName evidence="12">Host-specificity of nodulation protein B</fullName>
    </alternativeName>
</protein>
<evidence type="ECO:0000256" key="3">
    <source>
        <dbReference type="ARBA" id="ARBA00022458"/>
    </source>
</evidence>
<evidence type="ECO:0000313" key="16">
    <source>
        <dbReference type="Proteomes" id="UP000289437"/>
    </source>
</evidence>
<keyword evidence="7" id="KW-0812">Transmembrane</keyword>
<keyword evidence="9" id="KW-0472">Membrane</keyword>
<feature type="domain" description="Ketosynthase family 3 (KS3)" evidence="14">
    <location>
        <begin position="1"/>
        <end position="402"/>
    </location>
</feature>
<dbReference type="InterPro" id="IPR014031">
    <property type="entry name" value="Ketoacyl_synth_C"/>
</dbReference>
<reference evidence="15 16" key="1">
    <citation type="submission" date="2018-11" db="EMBL/GenBank/DDBJ databases">
        <authorList>
            <person name="Mardanov A.V."/>
            <person name="Ravin N.V."/>
            <person name="Dedysh S.N."/>
        </authorList>
    </citation>
    <scope>NUCLEOTIDE SEQUENCE [LARGE SCALE GENOMIC DNA]</scope>
    <source>
        <strain evidence="15 16">AF10</strain>
    </source>
</reference>
<keyword evidence="4" id="KW-1003">Cell membrane</keyword>
<sequence length="404" mass="41609">MRRVVVTGMGCVTPIGNSVEEFREGLFAGRSGIAEHVFMDLPEGKAAGLRFRKTGQVVGFNAAAHLAHAQVTATERSSQMVLVATAQAVRQSAIAGVYGGDRMSVLLGCSTGGRSAEEPETGRLYTTGARVHPLTVIRSMASAGASQVAIAHGVTGPVLNISTACASSTHAIGMAFQMVRAGMVDAAITGGHDAPLTWGFLRAWDSMRVVSPTECRPFSKDRDGMTLGEGAAMLCLETLEAAQARGAEILGEVVGFGMSSDASHITQPDPAGAAAAMTRALADGGVAAAEVGYVNAHGTATQANDSVEAEAIRRVFGERGVPVSSTKGHHGHSMGATGAIEAMAAMLALRERKMPVTVGLTAPDEALGLDLVMGEPRELKGDVALSNSLAFGGLNAVLAFRRWG</sequence>
<evidence type="ECO:0000256" key="11">
    <source>
        <dbReference type="ARBA" id="ARBA00039445"/>
    </source>
</evidence>
<evidence type="ECO:0000256" key="4">
    <source>
        <dbReference type="ARBA" id="ARBA00022475"/>
    </source>
</evidence>
<evidence type="ECO:0000256" key="9">
    <source>
        <dbReference type="ARBA" id="ARBA00023136"/>
    </source>
</evidence>
<dbReference type="InterPro" id="IPR014030">
    <property type="entry name" value="Ketoacyl_synth_N"/>
</dbReference>
<dbReference type="PANTHER" id="PTHR11712:SF352">
    <property type="entry name" value="3-OXOACYL-[ACYL-CARRIER-PROTEIN] SYNTHASE"/>
    <property type="match status" value="1"/>
</dbReference>
<keyword evidence="8" id="KW-1133">Transmembrane helix</keyword>
<evidence type="ECO:0000256" key="13">
    <source>
        <dbReference type="RuleBase" id="RU003694"/>
    </source>
</evidence>
<dbReference type="CDD" id="cd00834">
    <property type="entry name" value="KAS_I_II"/>
    <property type="match status" value="1"/>
</dbReference>
<accession>A0A4Q0SYX4</accession>
<keyword evidence="16" id="KW-1185">Reference proteome</keyword>
<keyword evidence="5" id="KW-0997">Cell inner membrane</keyword>
<keyword evidence="6 13" id="KW-0808">Transferase</keyword>
<name>A0A4Q0SYX4_9BACT</name>
<dbReference type="Gene3D" id="3.40.47.10">
    <property type="match status" value="2"/>
</dbReference>
<evidence type="ECO:0000256" key="10">
    <source>
        <dbReference type="ARBA" id="ARBA00037576"/>
    </source>
</evidence>
<gene>
    <name evidence="15" type="ORF">GRAN_4707</name>
</gene>
<evidence type="ECO:0000256" key="8">
    <source>
        <dbReference type="ARBA" id="ARBA00022989"/>
    </source>
</evidence>
<keyword evidence="3" id="KW-0536">Nodulation</keyword>
<dbReference type="PANTHER" id="PTHR11712">
    <property type="entry name" value="POLYKETIDE SYNTHASE-RELATED"/>
    <property type="match status" value="1"/>
</dbReference>
<proteinExistence type="inferred from homology"/>
<evidence type="ECO:0000256" key="7">
    <source>
        <dbReference type="ARBA" id="ARBA00022692"/>
    </source>
</evidence>
<dbReference type="SUPFAM" id="SSF53901">
    <property type="entry name" value="Thiolase-like"/>
    <property type="match status" value="2"/>
</dbReference>
<comment type="similarity">
    <text evidence="2 13">Belongs to the thiolase-like superfamily. Beta-ketoacyl-ACP synthases family.</text>
</comment>
<organism evidence="15 16">
    <name type="scientific">Granulicella sibirica</name>
    <dbReference type="NCBI Taxonomy" id="2479048"/>
    <lineage>
        <taxon>Bacteria</taxon>
        <taxon>Pseudomonadati</taxon>
        <taxon>Acidobacteriota</taxon>
        <taxon>Terriglobia</taxon>
        <taxon>Terriglobales</taxon>
        <taxon>Acidobacteriaceae</taxon>
        <taxon>Granulicella</taxon>
    </lineage>
</organism>
<dbReference type="InterPro" id="IPR018201">
    <property type="entry name" value="Ketoacyl_synth_AS"/>
</dbReference>
<evidence type="ECO:0000256" key="2">
    <source>
        <dbReference type="ARBA" id="ARBA00008467"/>
    </source>
</evidence>
<dbReference type="Pfam" id="PF00109">
    <property type="entry name" value="ketoacyl-synt"/>
    <property type="match status" value="1"/>
</dbReference>
<dbReference type="SMART" id="SM00825">
    <property type="entry name" value="PKS_KS"/>
    <property type="match status" value="1"/>
</dbReference>
<dbReference type="PROSITE" id="PS00606">
    <property type="entry name" value="KS3_1"/>
    <property type="match status" value="1"/>
</dbReference>
<dbReference type="GO" id="GO:0005886">
    <property type="term" value="C:plasma membrane"/>
    <property type="evidence" value="ECO:0007669"/>
    <property type="project" value="UniProtKB-SubCell"/>
</dbReference>
<dbReference type="GO" id="GO:0006633">
    <property type="term" value="P:fatty acid biosynthetic process"/>
    <property type="evidence" value="ECO:0007669"/>
    <property type="project" value="InterPro"/>
</dbReference>
<comment type="caution">
    <text evidence="15">The sequence shown here is derived from an EMBL/GenBank/DDBJ whole genome shotgun (WGS) entry which is preliminary data.</text>
</comment>
<dbReference type="RefSeq" id="WP_128915296.1">
    <property type="nucleotide sequence ID" value="NZ_RDSM01000004.1"/>
</dbReference>
<evidence type="ECO:0000256" key="6">
    <source>
        <dbReference type="ARBA" id="ARBA00022679"/>
    </source>
</evidence>
<reference evidence="16" key="2">
    <citation type="submission" date="2019-02" db="EMBL/GenBank/DDBJ databases">
        <title>Granulicella sibirica sp. nov., a psychrotolerant acidobacterium isolated from an organic soil layer in forested tundra, West Siberia.</title>
        <authorList>
            <person name="Oshkin I.Y."/>
            <person name="Kulichevskaya I.S."/>
            <person name="Rijpstra W.I.C."/>
            <person name="Sinninghe Damste J.S."/>
            <person name="Rakitin A.L."/>
            <person name="Ravin N.V."/>
            <person name="Dedysh S.N."/>
        </authorList>
    </citation>
    <scope>NUCLEOTIDE SEQUENCE [LARGE SCALE GENOMIC DNA]</scope>
    <source>
        <strain evidence="16">AF10</strain>
    </source>
</reference>
<evidence type="ECO:0000259" key="14">
    <source>
        <dbReference type="PROSITE" id="PS52004"/>
    </source>
</evidence>
<evidence type="ECO:0000256" key="5">
    <source>
        <dbReference type="ARBA" id="ARBA00022519"/>
    </source>
</evidence>